<dbReference type="InterPro" id="IPR041848">
    <property type="entry name" value="Ste18_fungal"/>
</dbReference>
<keyword evidence="4" id="KW-0488">Methylation</keyword>
<dbReference type="PANTHER" id="PTHR28189:SF1">
    <property type="entry name" value="GUANINE NUCLEOTIDE-BINDING PROTEIN SUBUNIT GAMMA"/>
    <property type="match status" value="1"/>
</dbReference>
<evidence type="ECO:0000256" key="5">
    <source>
        <dbReference type="ARBA" id="ARBA00023136"/>
    </source>
</evidence>
<evidence type="ECO:0000256" key="1">
    <source>
        <dbReference type="ARBA" id="ARBA00004370"/>
    </source>
</evidence>
<keyword evidence="7" id="KW-0807">Transducer</keyword>
<comment type="subcellular location">
    <subcellularLocation>
        <location evidence="1">Membrane</location>
    </subcellularLocation>
</comment>
<dbReference type="GO" id="GO:0007186">
    <property type="term" value="P:G protein-coupled receptor signaling pathway"/>
    <property type="evidence" value="ECO:0007669"/>
    <property type="project" value="InterPro"/>
</dbReference>
<dbReference type="Pfam" id="PF00631">
    <property type="entry name" value="G-gamma"/>
    <property type="match status" value="1"/>
</dbReference>
<dbReference type="Gene3D" id="4.10.260.10">
    <property type="entry name" value="Transducin (heterotrimeric G protein), gamma chain"/>
    <property type="match status" value="1"/>
</dbReference>
<gene>
    <name evidence="11" type="ORF">BABINDRAFT_104130</name>
</gene>
<dbReference type="Proteomes" id="UP000094336">
    <property type="component" value="Unassembled WGS sequence"/>
</dbReference>
<dbReference type="GO" id="GO:0031680">
    <property type="term" value="C:G-protein beta/gamma-subunit complex"/>
    <property type="evidence" value="ECO:0007669"/>
    <property type="project" value="EnsemblFungi"/>
</dbReference>
<name>A0A1E3QHT8_9ASCO</name>
<protein>
    <recommendedName>
        <fullName evidence="3">Guanine nucleotide-binding protein subunit gamma</fullName>
    </recommendedName>
</protein>
<dbReference type="InterPro" id="IPR015898">
    <property type="entry name" value="G-protein_gamma-like_dom"/>
</dbReference>
<keyword evidence="12" id="KW-1185">Reference proteome</keyword>
<sequence length="102" mass="11631">MDNLTQTSSSPAPDFQERINEIRLQRVLNLNQRLRADLKRERITASNACLLIIDFTRTKPDYLVPEVWGQLPPSQNNFHQALLAQRGKSRREDLGAGCCVIV</sequence>
<comment type="similarity">
    <text evidence="2">Belongs to the G protein gamma family.</text>
</comment>
<reference evidence="12" key="1">
    <citation type="submission" date="2016-05" db="EMBL/GenBank/DDBJ databases">
        <title>Comparative genomics of biotechnologically important yeasts.</title>
        <authorList>
            <consortium name="DOE Joint Genome Institute"/>
            <person name="Riley R."/>
            <person name="Haridas S."/>
            <person name="Wolfe K.H."/>
            <person name="Lopes M.R."/>
            <person name="Hittinger C.T."/>
            <person name="Goker M."/>
            <person name="Salamov A."/>
            <person name="Wisecaver J."/>
            <person name="Long T.M."/>
            <person name="Aerts A.L."/>
            <person name="Barry K."/>
            <person name="Choi C."/>
            <person name="Clum A."/>
            <person name="Coughlan A.Y."/>
            <person name="Deshpande S."/>
            <person name="Douglass A.P."/>
            <person name="Hanson S.J."/>
            <person name="Klenk H.-P."/>
            <person name="Labutti K."/>
            <person name="Lapidus A."/>
            <person name="Lindquist E."/>
            <person name="Lipzen A."/>
            <person name="Meier-Kolthoff J.P."/>
            <person name="Ohm R.A."/>
            <person name="Otillar R.P."/>
            <person name="Pangilinan J."/>
            <person name="Peng Y."/>
            <person name="Rokas A."/>
            <person name="Rosa C.A."/>
            <person name="Scheuner C."/>
            <person name="Sibirny A.A."/>
            <person name="Slot J.C."/>
            <person name="Stielow J.B."/>
            <person name="Sun H."/>
            <person name="Kurtzman C.P."/>
            <person name="Blackwell M."/>
            <person name="Grigoriev I.V."/>
            <person name="Jeffries T.W."/>
        </authorList>
    </citation>
    <scope>NUCLEOTIDE SEQUENCE [LARGE SCALE GENOMIC DNA]</scope>
    <source>
        <strain evidence="12">NRRL Y-12698</strain>
    </source>
</reference>
<evidence type="ECO:0000256" key="4">
    <source>
        <dbReference type="ARBA" id="ARBA00022481"/>
    </source>
</evidence>
<dbReference type="PANTHER" id="PTHR28189">
    <property type="entry name" value="GUANINE NUCLEOTIDE-BINDING PROTEIN SUBUNIT GAMMA"/>
    <property type="match status" value="1"/>
</dbReference>
<evidence type="ECO:0000256" key="9">
    <source>
        <dbReference type="ARBA" id="ARBA00023289"/>
    </source>
</evidence>
<evidence type="ECO:0000256" key="6">
    <source>
        <dbReference type="ARBA" id="ARBA00023139"/>
    </source>
</evidence>
<keyword evidence="9" id="KW-0636">Prenylation</keyword>
<dbReference type="EMBL" id="KV454442">
    <property type="protein sequence ID" value="ODQ77259.1"/>
    <property type="molecule type" value="Genomic_DNA"/>
</dbReference>
<evidence type="ECO:0000256" key="7">
    <source>
        <dbReference type="ARBA" id="ARBA00023224"/>
    </source>
</evidence>
<dbReference type="GO" id="GO:0031681">
    <property type="term" value="F:G-protein beta-subunit binding"/>
    <property type="evidence" value="ECO:0007669"/>
    <property type="project" value="EnsemblFungi"/>
</dbReference>
<keyword evidence="8" id="KW-0449">Lipoprotein</keyword>
<dbReference type="AlphaFoldDB" id="A0A1E3QHT8"/>
<dbReference type="OrthoDB" id="19232at2759"/>
<dbReference type="STRING" id="984486.A0A1E3QHT8"/>
<proteinExistence type="inferred from homology"/>
<dbReference type="SMART" id="SM01224">
    <property type="entry name" value="G_gamma"/>
    <property type="match status" value="1"/>
</dbReference>
<dbReference type="InterPro" id="IPR036284">
    <property type="entry name" value="GGL_sf"/>
</dbReference>
<dbReference type="GO" id="GO:0005834">
    <property type="term" value="C:heterotrimeric G-protein complex"/>
    <property type="evidence" value="ECO:0007669"/>
    <property type="project" value="EnsemblFungi"/>
</dbReference>
<keyword evidence="5" id="KW-0472">Membrane</keyword>
<evidence type="ECO:0000259" key="10">
    <source>
        <dbReference type="SMART" id="SM01224"/>
    </source>
</evidence>
<evidence type="ECO:0000313" key="12">
    <source>
        <dbReference type="Proteomes" id="UP000094336"/>
    </source>
</evidence>
<accession>A0A1E3QHT8</accession>
<evidence type="ECO:0000313" key="11">
    <source>
        <dbReference type="EMBL" id="ODQ77259.1"/>
    </source>
</evidence>
<evidence type="ECO:0000256" key="8">
    <source>
        <dbReference type="ARBA" id="ARBA00023288"/>
    </source>
</evidence>
<dbReference type="RefSeq" id="XP_018982587.1">
    <property type="nucleotide sequence ID" value="XM_019126738.1"/>
</dbReference>
<dbReference type="GO" id="GO:0000750">
    <property type="term" value="P:pheromone-dependent signal transduction involved in conjugation with cellular fusion"/>
    <property type="evidence" value="ECO:0007669"/>
    <property type="project" value="EnsemblFungi"/>
</dbReference>
<keyword evidence="6" id="KW-0564">Palmitate</keyword>
<dbReference type="GO" id="GO:0120171">
    <property type="term" value="C:Cdc24p-Far1p-Gbetagamma complex"/>
    <property type="evidence" value="ECO:0007669"/>
    <property type="project" value="EnsemblFungi"/>
</dbReference>
<organism evidence="11 12">
    <name type="scientific">Babjeviella inositovora NRRL Y-12698</name>
    <dbReference type="NCBI Taxonomy" id="984486"/>
    <lineage>
        <taxon>Eukaryota</taxon>
        <taxon>Fungi</taxon>
        <taxon>Dikarya</taxon>
        <taxon>Ascomycota</taxon>
        <taxon>Saccharomycotina</taxon>
        <taxon>Pichiomycetes</taxon>
        <taxon>Serinales incertae sedis</taxon>
        <taxon>Babjeviella</taxon>
    </lineage>
</organism>
<feature type="domain" description="G protein gamma" evidence="10">
    <location>
        <begin position="20"/>
        <end position="102"/>
    </location>
</feature>
<dbReference type="GeneID" id="30144592"/>
<evidence type="ECO:0000256" key="3">
    <source>
        <dbReference type="ARBA" id="ARBA00016111"/>
    </source>
</evidence>
<evidence type="ECO:0000256" key="2">
    <source>
        <dbReference type="ARBA" id="ARBA00007431"/>
    </source>
</evidence>